<keyword evidence="2" id="KW-0812">Transmembrane</keyword>
<reference evidence="3" key="1">
    <citation type="submission" date="2021-01" db="EMBL/GenBank/DDBJ databases">
        <authorList>
            <person name="Kaushik A."/>
        </authorList>
    </citation>
    <scope>NUCLEOTIDE SEQUENCE</scope>
    <source>
        <strain evidence="3">AG6-10EEA</strain>
    </source>
</reference>
<evidence type="ECO:0000313" key="4">
    <source>
        <dbReference type="Proteomes" id="UP000663853"/>
    </source>
</evidence>
<protein>
    <recommendedName>
        <fullName evidence="5">Transmembrane protein</fullName>
    </recommendedName>
</protein>
<proteinExistence type="predicted"/>
<keyword evidence="2" id="KW-1133">Transmembrane helix</keyword>
<sequence length="543" mass="60054">MAENSSCRFETPGAGPSKPRPPPLPLSRREHLDPQSPSLRTRTPTRSSTFYQEVELGVYLSSERPQATPRSLQFSSSPSRLHFSSTGVSAASTPVVGEILSGPKSIFIANSEWCTDIVTFCSHARQDSGLGQARITHIQARKSHRPPFLHEYILVFFTAANNQRFVARIDRLGKVKLTSAGGIPTWLTGGQKTDNTAIQQVAMYHIQDDQSGIDSQDGSWFERDGGWGSEPIATLVSNTNGKEPAPHNVDRSTPIGPTPRLKDVSRLLEAILLEMPNYHLVTTNCYFMTRSSLLLLQRCFPTSFTCHMGSTSDGLIHASQLAEPIWAGLLKWYLPFAIGIFLLYFPLLVLGHVLLGNLFDCGSSWECMEKLSEPRMVVYRALRLSLHGMDVPLPLALLHTWMTALEVRMNDLVVRLSTQYHALGRSLPGSTLLLQPEPFGVAFSRAWWTFAAWFSIGCALSLIIFFISLGNRFVIFIFFIISVVAAIVYNFTYSDTSGYISLDSEDLEAWPTQGASCEVTVCESENTFSQSGTVESTTAVPAE</sequence>
<organism evidence="3 4">
    <name type="scientific">Rhizoctonia solani</name>
    <dbReference type="NCBI Taxonomy" id="456999"/>
    <lineage>
        <taxon>Eukaryota</taxon>
        <taxon>Fungi</taxon>
        <taxon>Dikarya</taxon>
        <taxon>Basidiomycota</taxon>
        <taxon>Agaricomycotina</taxon>
        <taxon>Agaricomycetes</taxon>
        <taxon>Cantharellales</taxon>
        <taxon>Ceratobasidiaceae</taxon>
        <taxon>Rhizoctonia</taxon>
    </lineage>
</organism>
<evidence type="ECO:0000256" key="1">
    <source>
        <dbReference type="SAM" id="MobiDB-lite"/>
    </source>
</evidence>
<feature type="transmembrane region" description="Helical" evidence="2">
    <location>
        <begin position="332"/>
        <end position="355"/>
    </location>
</feature>
<name>A0A8H3CTN2_9AGAM</name>
<dbReference type="Proteomes" id="UP000663853">
    <property type="component" value="Unassembled WGS sequence"/>
</dbReference>
<dbReference type="AlphaFoldDB" id="A0A8H3CTN2"/>
<feature type="transmembrane region" description="Helical" evidence="2">
    <location>
        <begin position="446"/>
        <end position="467"/>
    </location>
</feature>
<feature type="compositionally biased region" description="Low complexity" evidence="1">
    <location>
        <begin position="34"/>
        <end position="47"/>
    </location>
</feature>
<gene>
    <name evidence="3" type="ORF">RDB_LOCUS107007</name>
</gene>
<evidence type="ECO:0000313" key="3">
    <source>
        <dbReference type="EMBL" id="CAE6496420.1"/>
    </source>
</evidence>
<evidence type="ECO:0008006" key="5">
    <source>
        <dbReference type="Google" id="ProtNLM"/>
    </source>
</evidence>
<feature type="region of interest" description="Disordered" evidence="1">
    <location>
        <begin position="1"/>
        <end position="47"/>
    </location>
</feature>
<dbReference type="EMBL" id="CAJMXA010003458">
    <property type="protein sequence ID" value="CAE6496420.1"/>
    <property type="molecule type" value="Genomic_DNA"/>
</dbReference>
<keyword evidence="2" id="KW-0472">Membrane</keyword>
<accession>A0A8H3CTN2</accession>
<comment type="caution">
    <text evidence="3">The sequence shown here is derived from an EMBL/GenBank/DDBJ whole genome shotgun (WGS) entry which is preliminary data.</text>
</comment>
<feature type="transmembrane region" description="Helical" evidence="2">
    <location>
        <begin position="473"/>
        <end position="492"/>
    </location>
</feature>
<evidence type="ECO:0000256" key="2">
    <source>
        <dbReference type="SAM" id="Phobius"/>
    </source>
</evidence>